<dbReference type="PANTHER" id="PTHR33966">
    <property type="entry name" value="PROTEIN ODR-4 HOMOLOG"/>
    <property type="match status" value="1"/>
</dbReference>
<dbReference type="PANTHER" id="PTHR33966:SF1">
    <property type="entry name" value="PROTEIN ODR-4 HOMOLOG"/>
    <property type="match status" value="1"/>
</dbReference>
<keyword evidence="9" id="KW-1185">Reference proteome</keyword>
<organism evidence="8 9">
    <name type="scientific">Forsythia ovata</name>
    <dbReference type="NCBI Taxonomy" id="205694"/>
    <lineage>
        <taxon>Eukaryota</taxon>
        <taxon>Viridiplantae</taxon>
        <taxon>Streptophyta</taxon>
        <taxon>Embryophyta</taxon>
        <taxon>Tracheophyta</taxon>
        <taxon>Spermatophyta</taxon>
        <taxon>Magnoliopsida</taxon>
        <taxon>eudicotyledons</taxon>
        <taxon>Gunneridae</taxon>
        <taxon>Pentapetalae</taxon>
        <taxon>asterids</taxon>
        <taxon>lamiids</taxon>
        <taxon>Lamiales</taxon>
        <taxon>Oleaceae</taxon>
        <taxon>Forsythieae</taxon>
        <taxon>Forsythia</taxon>
    </lineage>
</organism>
<evidence type="ECO:0000256" key="3">
    <source>
        <dbReference type="ARBA" id="ARBA00022692"/>
    </source>
</evidence>
<evidence type="ECO:0000256" key="2">
    <source>
        <dbReference type="ARBA" id="ARBA00010131"/>
    </source>
</evidence>
<feature type="transmembrane region" description="Helical" evidence="7">
    <location>
        <begin position="470"/>
        <end position="492"/>
    </location>
</feature>
<dbReference type="Pfam" id="PF14778">
    <property type="entry name" value="ODR4-like"/>
    <property type="match status" value="1"/>
</dbReference>
<evidence type="ECO:0000256" key="4">
    <source>
        <dbReference type="ARBA" id="ARBA00022989"/>
    </source>
</evidence>
<name>A0ABD1UXX0_9LAMI</name>
<keyword evidence="4 7" id="KW-1133">Transmembrane helix</keyword>
<evidence type="ECO:0000256" key="6">
    <source>
        <dbReference type="SAM" id="MobiDB-lite"/>
    </source>
</evidence>
<dbReference type="InterPro" id="IPR029454">
    <property type="entry name" value="ODR-4-like"/>
</dbReference>
<protein>
    <submittedName>
        <fullName evidence="8">Oxidoreductase</fullName>
    </submittedName>
</protein>
<keyword evidence="5 7" id="KW-0472">Membrane</keyword>
<dbReference type="EMBL" id="JBFOLJ010000006">
    <property type="protein sequence ID" value="KAL2529325.1"/>
    <property type="molecule type" value="Genomic_DNA"/>
</dbReference>
<reference evidence="9" key="1">
    <citation type="submission" date="2024-07" db="EMBL/GenBank/DDBJ databases">
        <title>Two chromosome-level genome assemblies of Korean endemic species Abeliophyllum distichum and Forsythia ovata (Oleaceae).</title>
        <authorList>
            <person name="Jang H."/>
        </authorList>
    </citation>
    <scope>NUCLEOTIDE SEQUENCE [LARGE SCALE GENOMIC DNA]</scope>
</reference>
<keyword evidence="3 7" id="KW-0812">Transmembrane</keyword>
<evidence type="ECO:0000256" key="1">
    <source>
        <dbReference type="ARBA" id="ARBA00004370"/>
    </source>
</evidence>
<comment type="caution">
    <text evidence="8">The sequence shown here is derived from an EMBL/GenBank/DDBJ whole genome shotgun (WGS) entry which is preliminary data.</text>
</comment>
<dbReference type="AlphaFoldDB" id="A0ABD1UXX0"/>
<evidence type="ECO:0000313" key="8">
    <source>
        <dbReference type="EMBL" id="KAL2529325.1"/>
    </source>
</evidence>
<comment type="subcellular location">
    <subcellularLocation>
        <location evidence="1">Membrane</location>
    </subcellularLocation>
</comment>
<evidence type="ECO:0000256" key="7">
    <source>
        <dbReference type="SAM" id="Phobius"/>
    </source>
</evidence>
<feature type="region of interest" description="Disordered" evidence="6">
    <location>
        <begin position="333"/>
        <end position="355"/>
    </location>
</feature>
<proteinExistence type="inferred from homology"/>
<gene>
    <name evidence="8" type="ORF">Fot_21926</name>
</gene>
<dbReference type="Proteomes" id="UP001604277">
    <property type="component" value="Unassembled WGS sequence"/>
</dbReference>
<comment type="similarity">
    <text evidence="2">Belongs to the ODR-4 family.</text>
</comment>
<evidence type="ECO:0000313" key="9">
    <source>
        <dbReference type="Proteomes" id="UP001604277"/>
    </source>
</evidence>
<accession>A0ABD1UXX0</accession>
<sequence>MVKAVVGDETQLKLTENRLTRSAIPSEVGLVIGKLSSKLDKGFVYDLVPTPTNDDGEPPCSIIDGVGVGVGNGKKKGSSRAKSQPESSTLFIDNDWVSEHARQVSRMLLGGMKVVGIYIWVNETSFKNSAITLCQTVKGVAEAASLVETDWNERLLIHISYSPLRWTCRNCSLAANITSNSLRPCDFKMGKVLGSLHTFRCMYNFDVRLPLGHEDGQHIRRFADNLRHGITIQAKELRSSKALIDGKLVIEDEQHASYDFHEVEFLLPFLQDKYVEACSQKEVFGVVLFSGSVCSLAYLNSKEPVSQALADIKEDIIMSLLSRLEMLCDEADREPESITDGGEDSSSQKSIDKPVPHLNLGAQRKQYNISFPRRVFVPWLEGTYICDYIQPSETVEVVKDHCVELMSMEAPTDASEILEPESEAPALITSTTKSFWDIAAHDSSAAKWDNSVSKKSRGSRNRISAKSADLNPMLAVLVVVLSIVVGLVLFLIRAA</sequence>
<evidence type="ECO:0000256" key="5">
    <source>
        <dbReference type="ARBA" id="ARBA00023136"/>
    </source>
</evidence>
<dbReference type="GO" id="GO:0016020">
    <property type="term" value="C:membrane"/>
    <property type="evidence" value="ECO:0007669"/>
    <property type="project" value="UniProtKB-SubCell"/>
</dbReference>